<dbReference type="PANTHER" id="PTHR43109:SF2">
    <property type="entry name" value="NUCLEOSIDE DIPHOSPHATE KINASE 7"/>
    <property type="match status" value="1"/>
</dbReference>
<dbReference type="InterPro" id="IPR036850">
    <property type="entry name" value="NDK-like_dom_sf"/>
</dbReference>
<comment type="caution">
    <text evidence="6">Lacks conserved residue(s) required for the propagation of feature annotation.</text>
</comment>
<dbReference type="SMART" id="SM00676">
    <property type="entry name" value="DM10"/>
    <property type="match status" value="1"/>
</dbReference>
<dbReference type="Gene3D" id="2.30.29.170">
    <property type="match status" value="1"/>
</dbReference>
<evidence type="ECO:0000256" key="5">
    <source>
        <dbReference type="ARBA" id="ARBA00023273"/>
    </source>
</evidence>
<dbReference type="SUPFAM" id="SSF54919">
    <property type="entry name" value="Nucleoside diphosphate kinase, NDK"/>
    <property type="match status" value="1"/>
</dbReference>
<gene>
    <name evidence="9" type="ORF">Poli38472_006236</name>
</gene>
<reference evidence="9" key="1">
    <citation type="submission" date="2019-03" db="EMBL/GenBank/DDBJ databases">
        <title>Long read genome sequence of the mycoparasitic Pythium oligandrum ATCC 38472 isolated from sugarbeet rhizosphere.</title>
        <authorList>
            <person name="Gaulin E."/>
        </authorList>
    </citation>
    <scope>NUCLEOTIDE SEQUENCE</scope>
    <source>
        <strain evidence="9">ATCC 38472_TT</strain>
    </source>
</reference>
<dbReference type="InterPro" id="IPR001564">
    <property type="entry name" value="Nucleoside_diP_kinase"/>
</dbReference>
<feature type="domain" description="DM10" evidence="8">
    <location>
        <begin position="3"/>
        <end position="90"/>
    </location>
</feature>
<dbReference type="InterPro" id="IPR006602">
    <property type="entry name" value="DM10_dom"/>
</dbReference>
<proteinExistence type="inferred from homology"/>
<dbReference type="PANTHER" id="PTHR43109">
    <property type="entry name" value="NUCLEOSIDE DIPHOSPHATE KINASE 7"/>
    <property type="match status" value="1"/>
</dbReference>
<dbReference type="InterPro" id="IPR034907">
    <property type="entry name" value="NDK-like_dom"/>
</dbReference>
<dbReference type="GO" id="GO:0006241">
    <property type="term" value="P:CTP biosynthetic process"/>
    <property type="evidence" value="ECO:0007669"/>
    <property type="project" value="InterPro"/>
</dbReference>
<dbReference type="PROSITE" id="PS51374">
    <property type="entry name" value="NDPK_LIKE"/>
    <property type="match status" value="1"/>
</dbReference>
<dbReference type="Gene3D" id="3.30.70.141">
    <property type="entry name" value="Nucleoside diphosphate kinase-like domain"/>
    <property type="match status" value="1"/>
</dbReference>
<dbReference type="GO" id="GO:0004550">
    <property type="term" value="F:nucleoside diphosphate kinase activity"/>
    <property type="evidence" value="ECO:0007669"/>
    <property type="project" value="InterPro"/>
</dbReference>
<comment type="similarity">
    <text evidence="6 7">Belongs to the NDK family.</text>
</comment>
<accession>A0A8K1CV10</accession>
<evidence type="ECO:0000256" key="6">
    <source>
        <dbReference type="PROSITE-ProRule" id="PRU00706"/>
    </source>
</evidence>
<sequence length="347" mass="39265">MADEGHLSFFLEWLDPQSAQPKPYILHYYGDQTLELVERNTRRTFLKRIYIPAVTRKDLFIGASLSIYSRQLTVLEAANEYTRQQLQQQSTQASFVVTPRAYRALGRIVSYIEHTPGLQLLNLLMVQFSSSQLGALKTFFSSPIASLSSELLNDVSVVIEARYSTPNALEEARTQLQQLQVPVLVVEASLLSNRQLFPSPSPTTAVLEHCTLCLFRPRVVREGHVGEILEAILAAGFEISALKLFHFRMDDADEFFRVYKGIYRQYQEVLKYMCSGPCIALEVRGEDVVRQFRELCGPHDFALAKTLRPASLRARFGKTTLQNAVHCTDCPEDGVLETQFVFTSLTS</sequence>
<protein>
    <recommendedName>
        <fullName evidence="8">DM10 domain-containing protein</fullName>
    </recommendedName>
</protein>
<evidence type="ECO:0000313" key="9">
    <source>
        <dbReference type="EMBL" id="TMW68768.1"/>
    </source>
</evidence>
<evidence type="ECO:0000259" key="8">
    <source>
        <dbReference type="PROSITE" id="PS51336"/>
    </source>
</evidence>
<comment type="caution">
    <text evidence="9">The sequence shown here is derived from an EMBL/GenBank/DDBJ whole genome shotgun (WGS) entry which is preliminary data.</text>
</comment>
<evidence type="ECO:0000256" key="7">
    <source>
        <dbReference type="RuleBase" id="RU004011"/>
    </source>
</evidence>
<dbReference type="EMBL" id="SPLM01000002">
    <property type="protein sequence ID" value="TMW68768.1"/>
    <property type="molecule type" value="Genomic_DNA"/>
</dbReference>
<keyword evidence="10" id="KW-1185">Reference proteome</keyword>
<keyword evidence="4" id="KW-0206">Cytoskeleton</keyword>
<dbReference type="SMART" id="SM00562">
    <property type="entry name" value="NDK"/>
    <property type="match status" value="1"/>
</dbReference>
<evidence type="ECO:0000313" key="10">
    <source>
        <dbReference type="Proteomes" id="UP000794436"/>
    </source>
</evidence>
<dbReference type="InterPro" id="IPR037993">
    <property type="entry name" value="NDPk7B"/>
</dbReference>
<dbReference type="Proteomes" id="UP000794436">
    <property type="component" value="Unassembled WGS sequence"/>
</dbReference>
<dbReference type="GO" id="GO:0005879">
    <property type="term" value="C:axonemal microtubule"/>
    <property type="evidence" value="ECO:0007669"/>
    <property type="project" value="TreeGrafter"/>
</dbReference>
<organism evidence="9 10">
    <name type="scientific">Pythium oligandrum</name>
    <name type="common">Mycoparasitic fungus</name>
    <dbReference type="NCBI Taxonomy" id="41045"/>
    <lineage>
        <taxon>Eukaryota</taxon>
        <taxon>Sar</taxon>
        <taxon>Stramenopiles</taxon>
        <taxon>Oomycota</taxon>
        <taxon>Peronosporomycetes</taxon>
        <taxon>Pythiales</taxon>
        <taxon>Pythiaceae</taxon>
        <taxon>Pythium</taxon>
    </lineage>
</organism>
<dbReference type="GO" id="GO:0006228">
    <property type="term" value="P:UTP biosynthetic process"/>
    <property type="evidence" value="ECO:0007669"/>
    <property type="project" value="InterPro"/>
</dbReference>
<dbReference type="CDD" id="cd04412">
    <property type="entry name" value="NDPk7B"/>
    <property type="match status" value="1"/>
</dbReference>
<evidence type="ECO:0000256" key="4">
    <source>
        <dbReference type="ARBA" id="ARBA00023212"/>
    </source>
</evidence>
<keyword evidence="3" id="KW-0963">Cytoplasm</keyword>
<name>A0A8K1CV10_PYTOL</name>
<evidence type="ECO:0000256" key="3">
    <source>
        <dbReference type="ARBA" id="ARBA00022490"/>
    </source>
</evidence>
<evidence type="ECO:0000256" key="1">
    <source>
        <dbReference type="ARBA" id="ARBA00004138"/>
    </source>
</evidence>
<dbReference type="OrthoDB" id="270127at2759"/>
<comment type="subcellular location">
    <subcellularLocation>
        <location evidence="1">Cell projection</location>
        <location evidence="1">Cilium</location>
    </subcellularLocation>
    <subcellularLocation>
        <location evidence="2">Cytoplasm</location>
        <location evidence="2">Cytoskeleton</location>
    </subcellularLocation>
</comment>
<dbReference type="PROSITE" id="PS51336">
    <property type="entry name" value="DM10"/>
    <property type="match status" value="1"/>
</dbReference>
<evidence type="ECO:0000256" key="2">
    <source>
        <dbReference type="ARBA" id="ARBA00004245"/>
    </source>
</evidence>
<dbReference type="Pfam" id="PF00334">
    <property type="entry name" value="NDK"/>
    <property type="match status" value="1"/>
</dbReference>
<dbReference type="PRINTS" id="PR01243">
    <property type="entry name" value="NUCDPKINASE"/>
</dbReference>
<keyword evidence="5" id="KW-0966">Cell projection</keyword>
<dbReference type="AlphaFoldDB" id="A0A8K1CV10"/>
<dbReference type="GO" id="GO:0006183">
    <property type="term" value="P:GTP biosynthetic process"/>
    <property type="evidence" value="ECO:0007669"/>
    <property type="project" value="InterPro"/>
</dbReference>